<dbReference type="KEGG" id="btrm:SAMEA390648700874"/>
<dbReference type="EMBL" id="LT546645">
    <property type="protein sequence ID" value="SAI67745.1"/>
    <property type="molecule type" value="Genomic_DNA"/>
</dbReference>
<dbReference type="Pfam" id="PF02021">
    <property type="entry name" value="UPF0102"/>
    <property type="match status" value="1"/>
</dbReference>
<dbReference type="eggNOG" id="COG0792">
    <property type="taxonomic scope" value="Bacteria"/>
</dbReference>
<sequence>MCLLKSALRGLARLRPAPADPRHRDGRRAEREALRLLRAQGLALVARNVRNRWGELDLIMRDGPVLVVVEVRWRAGTAAGGAAASIGPAKQARLWRCTQCWLAGLPWPPPAVRFDVVLFEAGRARWLRDALPPPVHIASQHLHGRRRSR</sequence>
<proteinExistence type="inferred from homology"/>
<reference evidence="3 4" key="1">
    <citation type="submission" date="2016-04" db="EMBL/GenBank/DDBJ databases">
        <authorList>
            <consortium name="Pathogen Informatics"/>
        </authorList>
    </citation>
    <scope>NUCLEOTIDE SEQUENCE [LARGE SCALE GENOMIC DNA]</scope>
    <source>
        <strain evidence="3 4">H044680328</strain>
    </source>
</reference>
<dbReference type="Gene3D" id="3.40.1350.10">
    <property type="match status" value="1"/>
</dbReference>
<dbReference type="InterPro" id="IPR011335">
    <property type="entry name" value="Restrct_endonuc-II-like"/>
</dbReference>
<dbReference type="Proteomes" id="UP000076825">
    <property type="component" value="Chromosome 1"/>
</dbReference>
<evidence type="ECO:0000313" key="3">
    <source>
        <dbReference type="EMBL" id="SAI67745.1"/>
    </source>
</evidence>
<evidence type="ECO:0000256" key="1">
    <source>
        <dbReference type="ARBA" id="ARBA00006738"/>
    </source>
</evidence>
<dbReference type="NCBIfam" id="TIGR00252">
    <property type="entry name" value="YraN family protein"/>
    <property type="match status" value="1"/>
</dbReference>
<dbReference type="PANTHER" id="PTHR34039:SF1">
    <property type="entry name" value="UPF0102 PROTEIN YRAN"/>
    <property type="match status" value="1"/>
</dbReference>
<dbReference type="RefSeq" id="WP_033534947.1">
    <property type="nucleotide sequence ID" value="NZ_CP016340.1"/>
</dbReference>
<evidence type="ECO:0000313" key="4">
    <source>
        <dbReference type="Proteomes" id="UP000076825"/>
    </source>
</evidence>
<gene>
    <name evidence="3" type="ORF">SAMEA3906487_00874</name>
</gene>
<protein>
    <recommendedName>
        <fullName evidence="2">UPF0102 protein SAMEA3906487_00874</fullName>
    </recommendedName>
</protein>
<dbReference type="PATRIC" id="fig|123899.6.peg.848"/>
<dbReference type="GeneID" id="56587720"/>
<name>A0A157SBE7_9BORD</name>
<accession>A0A157SBE7</accession>
<dbReference type="InterPro" id="IPR003509">
    <property type="entry name" value="UPF0102_YraN-like"/>
</dbReference>
<dbReference type="HAMAP" id="MF_00048">
    <property type="entry name" value="UPF0102"/>
    <property type="match status" value="1"/>
</dbReference>
<keyword evidence="4" id="KW-1185">Reference proteome</keyword>
<dbReference type="STRING" id="123899.SAMEA3906487_00874"/>
<evidence type="ECO:0000256" key="2">
    <source>
        <dbReference type="HAMAP-Rule" id="MF_00048"/>
    </source>
</evidence>
<dbReference type="NCBIfam" id="NF009150">
    <property type="entry name" value="PRK12497.1-3"/>
    <property type="match status" value="1"/>
</dbReference>
<dbReference type="OrthoDB" id="9794876at2"/>
<dbReference type="SUPFAM" id="SSF52980">
    <property type="entry name" value="Restriction endonuclease-like"/>
    <property type="match status" value="1"/>
</dbReference>
<organism evidence="3 4">
    <name type="scientific">Bordetella trematum</name>
    <dbReference type="NCBI Taxonomy" id="123899"/>
    <lineage>
        <taxon>Bacteria</taxon>
        <taxon>Pseudomonadati</taxon>
        <taxon>Pseudomonadota</taxon>
        <taxon>Betaproteobacteria</taxon>
        <taxon>Burkholderiales</taxon>
        <taxon>Alcaligenaceae</taxon>
        <taxon>Bordetella</taxon>
    </lineage>
</organism>
<comment type="similarity">
    <text evidence="1 2">Belongs to the UPF0102 family.</text>
</comment>
<dbReference type="GO" id="GO:0003676">
    <property type="term" value="F:nucleic acid binding"/>
    <property type="evidence" value="ECO:0007669"/>
    <property type="project" value="InterPro"/>
</dbReference>
<dbReference type="PANTHER" id="PTHR34039">
    <property type="entry name" value="UPF0102 PROTEIN YRAN"/>
    <property type="match status" value="1"/>
</dbReference>
<dbReference type="InterPro" id="IPR011856">
    <property type="entry name" value="tRNA_endonuc-like_dom_sf"/>
</dbReference>
<dbReference type="AlphaFoldDB" id="A0A157SBE7"/>